<evidence type="ECO:0000313" key="13">
    <source>
        <dbReference type="EMBL" id="EPZ33682.1"/>
    </source>
</evidence>
<dbReference type="InterPro" id="IPR002735">
    <property type="entry name" value="Transl_init_fac_IF2/IF5_dom"/>
</dbReference>
<feature type="region of interest" description="Disordered" evidence="11">
    <location>
        <begin position="700"/>
        <end position="789"/>
    </location>
</feature>
<evidence type="ECO:0000256" key="10">
    <source>
        <dbReference type="SAM" id="Coils"/>
    </source>
</evidence>
<dbReference type="Pfam" id="PF14738">
    <property type="entry name" value="CFAP91"/>
    <property type="match status" value="1"/>
</dbReference>
<gene>
    <name evidence="13" type="ORF">O9G_000457</name>
</gene>
<dbReference type="EMBL" id="KE561047">
    <property type="protein sequence ID" value="EPZ33682.1"/>
    <property type="molecule type" value="Genomic_DNA"/>
</dbReference>
<dbReference type="SUPFAM" id="SSF100966">
    <property type="entry name" value="Translation initiation factor 2 beta, aIF2beta, N-terminal domain"/>
    <property type="match status" value="1"/>
</dbReference>
<comment type="similarity">
    <text evidence="2">Belongs to the eIF-2-beta/eIF-5 family.</text>
</comment>
<dbReference type="Pfam" id="PF01873">
    <property type="entry name" value="eIF-5_eIF-2B"/>
    <property type="match status" value="1"/>
</dbReference>
<dbReference type="AlphaFoldDB" id="A0A075AYA1"/>
<dbReference type="Gene3D" id="3.30.30.170">
    <property type="match status" value="1"/>
</dbReference>
<keyword evidence="3" id="KW-0963">Cytoplasm</keyword>
<dbReference type="Proteomes" id="UP000030755">
    <property type="component" value="Unassembled WGS sequence"/>
</dbReference>
<dbReference type="InterPro" id="IPR016189">
    <property type="entry name" value="Transl_init_fac_IF2/IF5_N"/>
</dbReference>
<dbReference type="OrthoDB" id="567787at2759"/>
<dbReference type="STRING" id="988480.A0A075AYA1"/>
<dbReference type="PANTHER" id="PTHR22455:SF10">
    <property type="entry name" value="CILIA- AND FLAGELLA-ASSOCIATED PROTEIN 91"/>
    <property type="match status" value="1"/>
</dbReference>
<evidence type="ECO:0000256" key="3">
    <source>
        <dbReference type="ARBA" id="ARBA00022490"/>
    </source>
</evidence>
<evidence type="ECO:0000256" key="11">
    <source>
        <dbReference type="SAM" id="MobiDB-lite"/>
    </source>
</evidence>
<evidence type="ECO:0000256" key="5">
    <source>
        <dbReference type="ARBA" id="ARBA00022917"/>
    </source>
</evidence>
<dbReference type="SUPFAM" id="SSF75689">
    <property type="entry name" value="Zinc-binding domain of translation initiation factor 2 beta"/>
    <property type="match status" value="1"/>
</dbReference>
<dbReference type="PANTHER" id="PTHR22455">
    <property type="entry name" value="CILIA- AND FLAGELLA-ASSOCIATED PROTEIN 91"/>
    <property type="match status" value="1"/>
</dbReference>
<keyword evidence="10" id="KW-0175">Coiled coil</keyword>
<keyword evidence="4 13" id="KW-0396">Initiation factor</keyword>
<evidence type="ECO:0000256" key="7">
    <source>
        <dbReference type="ARBA" id="ARBA00023273"/>
    </source>
</evidence>
<keyword evidence="7" id="KW-0966">Cell projection</keyword>
<feature type="compositionally biased region" description="Basic and acidic residues" evidence="11">
    <location>
        <begin position="774"/>
        <end position="789"/>
    </location>
</feature>
<keyword evidence="6" id="KW-0206">Cytoskeleton</keyword>
<keyword evidence="5" id="KW-0648">Protein biosynthesis</keyword>
<dbReference type="OMA" id="VQTMYRD"/>
<evidence type="ECO:0000256" key="2">
    <source>
        <dbReference type="ARBA" id="ARBA00010397"/>
    </source>
</evidence>
<comment type="similarity">
    <text evidence="8">Belongs to the CFAP91 family.</text>
</comment>
<evidence type="ECO:0000256" key="8">
    <source>
        <dbReference type="ARBA" id="ARBA00029468"/>
    </source>
</evidence>
<organism evidence="13 14">
    <name type="scientific">Rozella allomycis (strain CSF55)</name>
    <dbReference type="NCBI Taxonomy" id="988480"/>
    <lineage>
        <taxon>Eukaryota</taxon>
        <taxon>Fungi</taxon>
        <taxon>Fungi incertae sedis</taxon>
        <taxon>Cryptomycota</taxon>
        <taxon>Cryptomycota incertae sedis</taxon>
        <taxon>Rozella</taxon>
    </lineage>
</organism>
<keyword evidence="14" id="KW-1185">Reference proteome</keyword>
<comment type="subcellular location">
    <subcellularLocation>
        <location evidence="1">Cytoplasm</location>
        <location evidence="1">Cytoskeleton</location>
        <location evidence="1">Cilium axoneme</location>
    </subcellularLocation>
</comment>
<evidence type="ECO:0000259" key="12">
    <source>
        <dbReference type="SMART" id="SM00653"/>
    </source>
</evidence>
<sequence>MSKAEVQRIYQTSETQQSRPRDYIYDGTYTVSSVKDHVNLVNKAVAQPPKSYPIYENMFSSLHQYPSHVNAIHQSKVNYNLGLPRNTRETRVDVGGKDRYLYFKRALVPYHPTVVSQLIYGRRPQTKGKDQKLEKEPPTKTISIQTVFRESYAQTDPFSPDFVLAKDIDPEKQMPELLSLASLTFQNGLPVSIAELDMIERARAKREWEKTLPEVVDDESFERRLKMMEEMEIIEWQEREREIERLQKIRLDILQKVIEEREAEGEQESEERLKKLWQQKLQERDHLREKIEKKKVKLLRKLEDKRRKISQINFKKKDIIEDYMNYSSELYVPKKRNGLLMKQMPPDVEFESSMDPSITNIKGKIFNIIRIDLKAALQIMVEPKVEMIDEMPVLDYEYRKELILKQQLDILSDISFQKTKIQERDEMPLKCVQKIEKKIERPPTPTLDFENDEKDKKEQAVLLLQRYLRGRSSQIKTLREMERRLPLIKEIRTRKNISDADIKPFDNAEIAVVETNEQKFQNLVDQTITSDFMGRELEFIQKELVRLKEEQKMAALIKLAERTRRLREAEESGRRQVELAKLKERDEVFRQTFKIHQESVDTFLEDVILDSIDKTSDGNARKYVRTYASKLNDFIDDTDKNESNDVTVARLVSSFLIPHVEKEIVRRQVAMQQQPYLQAAHESIYSAVYMMSKNIDDMNKDKEDKLSDSDMPFFKSSPQDTFDLSKKKKKKSKPISAEEDVSSSTPITEVAESAAQENIDQDMFSMKKKKKKKPTTEKQVEESATPDAKDEDIAIQVNSPYNYQQMLTRIYNILKQRNPDSGDRRAVFRPLPAKVIRDGTKKVAFNNFSAVCEHLRRSIEHVMQFVLTELGTTGSIDGSRRLIIRGVLKERQIDKLIETYTNEYVICRDCQSNLTSLVKENRLTFLRCENCGASRTVQEIKAGFKAQTRFQKKVVT</sequence>
<protein>
    <recommendedName>
        <fullName evidence="9">Cilia- and flagella-associated protein 91</fullName>
    </recommendedName>
</protein>
<dbReference type="GO" id="GO:0003743">
    <property type="term" value="F:translation initiation factor activity"/>
    <property type="evidence" value="ECO:0007669"/>
    <property type="project" value="UniProtKB-KW"/>
</dbReference>
<dbReference type="FunFam" id="3.30.30.170:FF:000001">
    <property type="entry name" value="Eukaryotic translation initiation factor 2 subunit"/>
    <property type="match status" value="1"/>
</dbReference>
<feature type="domain" description="Translation initiation factor IF2/IF5" evidence="12">
    <location>
        <begin position="825"/>
        <end position="934"/>
    </location>
</feature>
<dbReference type="GO" id="GO:0005930">
    <property type="term" value="C:axoneme"/>
    <property type="evidence" value="ECO:0007669"/>
    <property type="project" value="UniProtKB-SubCell"/>
</dbReference>
<name>A0A075AYA1_ROZAC</name>
<dbReference type="InterPro" id="IPR026720">
    <property type="entry name" value="CFAP91"/>
</dbReference>
<feature type="coiled-coil region" evidence="10">
    <location>
        <begin position="251"/>
        <end position="308"/>
    </location>
</feature>
<evidence type="ECO:0000256" key="9">
    <source>
        <dbReference type="ARBA" id="ARBA00029555"/>
    </source>
</evidence>
<dbReference type="InterPro" id="IPR016190">
    <property type="entry name" value="Transl_init_fac_IF2/IF5_Zn-bd"/>
</dbReference>
<dbReference type="HOGENOM" id="CLU_011633_1_0_1"/>
<accession>A0A075AYA1</accession>
<reference evidence="13 14" key="1">
    <citation type="journal article" date="2013" name="Curr. Biol.">
        <title>Shared signatures of parasitism and phylogenomics unite Cryptomycota and microsporidia.</title>
        <authorList>
            <person name="James T.Y."/>
            <person name="Pelin A."/>
            <person name="Bonen L."/>
            <person name="Ahrendt S."/>
            <person name="Sain D."/>
            <person name="Corradi N."/>
            <person name="Stajich J.E."/>
        </authorList>
    </citation>
    <scope>NUCLEOTIDE SEQUENCE [LARGE SCALE GENOMIC DNA]</scope>
    <source>
        <strain evidence="13 14">CSF55</strain>
    </source>
</reference>
<evidence type="ECO:0000313" key="14">
    <source>
        <dbReference type="Proteomes" id="UP000030755"/>
    </source>
</evidence>
<proteinExistence type="inferred from homology"/>
<evidence type="ECO:0000256" key="6">
    <source>
        <dbReference type="ARBA" id="ARBA00023212"/>
    </source>
</evidence>
<dbReference type="SMART" id="SM00653">
    <property type="entry name" value="eIF2B_5"/>
    <property type="match status" value="1"/>
</dbReference>
<evidence type="ECO:0000256" key="4">
    <source>
        <dbReference type="ARBA" id="ARBA00022540"/>
    </source>
</evidence>
<dbReference type="InterPro" id="IPR032840">
    <property type="entry name" value="CFAP91_dom"/>
</dbReference>
<evidence type="ECO:0000256" key="1">
    <source>
        <dbReference type="ARBA" id="ARBA00004430"/>
    </source>
</evidence>